<protein>
    <submittedName>
        <fullName evidence="3">Uncharacterized protein</fullName>
    </submittedName>
</protein>
<evidence type="ECO:0000313" key="4">
    <source>
        <dbReference type="Proteomes" id="UP001642483"/>
    </source>
</evidence>
<feature type="coiled-coil region" evidence="1">
    <location>
        <begin position="160"/>
        <end position="187"/>
    </location>
</feature>
<feature type="compositionally biased region" description="Basic and acidic residues" evidence="2">
    <location>
        <begin position="377"/>
        <end position="391"/>
    </location>
</feature>
<evidence type="ECO:0000256" key="2">
    <source>
        <dbReference type="SAM" id="MobiDB-lite"/>
    </source>
</evidence>
<feature type="coiled-coil region" evidence="1">
    <location>
        <begin position="503"/>
        <end position="530"/>
    </location>
</feature>
<keyword evidence="1" id="KW-0175">Coiled coil</keyword>
<dbReference type="Proteomes" id="UP001642483">
    <property type="component" value="Unassembled WGS sequence"/>
</dbReference>
<comment type="caution">
    <text evidence="3">The sequence shown here is derived from an EMBL/GenBank/DDBJ whole genome shotgun (WGS) entry which is preliminary data.</text>
</comment>
<accession>A0ABP0GKA2</accession>
<organism evidence="3 4">
    <name type="scientific">Clavelina lepadiformis</name>
    <name type="common">Light-bulb sea squirt</name>
    <name type="synonym">Ascidia lepadiformis</name>
    <dbReference type="NCBI Taxonomy" id="159417"/>
    <lineage>
        <taxon>Eukaryota</taxon>
        <taxon>Metazoa</taxon>
        <taxon>Chordata</taxon>
        <taxon>Tunicata</taxon>
        <taxon>Ascidiacea</taxon>
        <taxon>Aplousobranchia</taxon>
        <taxon>Clavelinidae</taxon>
        <taxon>Clavelina</taxon>
    </lineage>
</organism>
<feature type="coiled-coil region" evidence="1">
    <location>
        <begin position="405"/>
        <end position="432"/>
    </location>
</feature>
<sequence length="610" mass="71991">MPSHLGYGMHVPYLDRGPKALTEYHTVTNLPFEIKKKISSRYELMNRPSSANLPFLAKSKEPHSPRASVAGYMSDDVGDEDFKQSGIEYAKFLKENERTLGPAGFLDSRKYTHTYNARSMFLSSKSPKRLKTEKEPTSVVALTNRIAADQKEFGKKMKVIEDHMWQHKQEERELKRVEGDVLKKKRTVQRTTREFENIMSKKMLEEEKWLNESTQKTEKVRAESVHAKEDRTKQRITKAHSDLQQYKDKMRKNVLVTTMAERQYRRTFTELELRKDQIRKMTEEFENKLKRKENETHNLAKELANLSIQMNMDSMKGRIADVEFKRQERVQAQKYIDENKRHQAELDKKLSKTDGINRASENRRRQASATLASHKATLSERSREGDRRVTDNRNLVESNIAAQKKLQEAAEMADLDKQRKKYERNVQAHIVRKKMAIRKAQTARQKTAEERQVNWEKAFDHSHREFVRRRNDDLLRTFNRIVQRDNEMDQRLYQECRKHDYSRKSVEQTVKKLEDQLVKTKARNTEKIRDVVAVVDTREKDLEKKVIVAKANLIHGLNKRSNAEWMLRKYRGAAKETDLIYKEIVNENKRIKKIDARTDTYLEQQAVPVL</sequence>
<reference evidence="3 4" key="1">
    <citation type="submission" date="2024-02" db="EMBL/GenBank/DDBJ databases">
        <authorList>
            <person name="Daric V."/>
            <person name="Darras S."/>
        </authorList>
    </citation>
    <scope>NUCLEOTIDE SEQUENCE [LARGE SCALE GENOMIC DNA]</scope>
</reference>
<feature type="region of interest" description="Disordered" evidence="2">
    <location>
        <begin position="336"/>
        <end position="393"/>
    </location>
</feature>
<dbReference type="EMBL" id="CAWYQH010000130">
    <property type="protein sequence ID" value="CAK8692184.1"/>
    <property type="molecule type" value="Genomic_DNA"/>
</dbReference>
<keyword evidence="4" id="KW-1185">Reference proteome</keyword>
<gene>
    <name evidence="3" type="ORF">CVLEPA_LOCUS24918</name>
</gene>
<evidence type="ECO:0000256" key="1">
    <source>
        <dbReference type="SAM" id="Coils"/>
    </source>
</evidence>
<name>A0ABP0GKA2_CLALP</name>
<evidence type="ECO:0000313" key="3">
    <source>
        <dbReference type="EMBL" id="CAK8692184.1"/>
    </source>
</evidence>
<feature type="compositionally biased region" description="Basic and acidic residues" evidence="2">
    <location>
        <begin position="336"/>
        <end position="352"/>
    </location>
</feature>
<proteinExistence type="predicted"/>